<evidence type="ECO:0000259" key="11">
    <source>
        <dbReference type="PROSITE" id="PS50109"/>
    </source>
</evidence>
<dbReference type="GO" id="GO:0000155">
    <property type="term" value="F:phosphorelay sensor kinase activity"/>
    <property type="evidence" value="ECO:0007669"/>
    <property type="project" value="InterPro"/>
</dbReference>
<proteinExistence type="predicted"/>
<dbReference type="SMART" id="SM00388">
    <property type="entry name" value="HisKA"/>
    <property type="match status" value="1"/>
</dbReference>
<dbReference type="InterPro" id="IPR013767">
    <property type="entry name" value="PAS_fold"/>
</dbReference>
<evidence type="ECO:0000256" key="9">
    <source>
        <dbReference type="ARBA" id="ARBA00023012"/>
    </source>
</evidence>
<dbReference type="Proteomes" id="UP000277424">
    <property type="component" value="Unassembled WGS sequence"/>
</dbReference>
<dbReference type="GO" id="GO:0005524">
    <property type="term" value="F:ATP binding"/>
    <property type="evidence" value="ECO:0007669"/>
    <property type="project" value="UniProtKB-KW"/>
</dbReference>
<dbReference type="Pfam" id="PF12860">
    <property type="entry name" value="PAS_7"/>
    <property type="match status" value="1"/>
</dbReference>
<evidence type="ECO:0000259" key="12">
    <source>
        <dbReference type="PROSITE" id="PS50112"/>
    </source>
</evidence>
<dbReference type="InterPro" id="IPR000014">
    <property type="entry name" value="PAS"/>
</dbReference>
<keyword evidence="7 14" id="KW-0418">Kinase</keyword>
<reference evidence="14 15" key="1">
    <citation type="submission" date="2018-10" db="EMBL/GenBank/DDBJ databases">
        <title>Comparative analysis of microorganisms from saline springs in Andes Mountain Range, Colombia.</title>
        <authorList>
            <person name="Rubin E."/>
        </authorList>
    </citation>
    <scope>NUCLEOTIDE SEQUENCE [LARGE SCALE GENOMIC DNA]</scope>
    <source>
        <strain evidence="14 15">USBA 36</strain>
    </source>
</reference>
<dbReference type="PROSITE" id="PS50112">
    <property type="entry name" value="PAS"/>
    <property type="match status" value="1"/>
</dbReference>
<dbReference type="PANTHER" id="PTHR43047">
    <property type="entry name" value="TWO-COMPONENT HISTIDINE PROTEIN KINASE"/>
    <property type="match status" value="1"/>
</dbReference>
<dbReference type="Pfam" id="PF00512">
    <property type="entry name" value="HisKA"/>
    <property type="match status" value="1"/>
</dbReference>
<feature type="domain" description="PAC" evidence="13">
    <location>
        <begin position="359"/>
        <end position="411"/>
    </location>
</feature>
<dbReference type="Pfam" id="PF02518">
    <property type="entry name" value="HATPase_c"/>
    <property type="match status" value="1"/>
</dbReference>
<dbReference type="InterPro" id="IPR001610">
    <property type="entry name" value="PAC"/>
</dbReference>
<comment type="catalytic activity">
    <reaction evidence="1">
        <text>ATP + protein L-histidine = ADP + protein N-phospho-L-histidine.</text>
        <dbReference type="EC" id="2.7.13.3"/>
    </reaction>
</comment>
<keyword evidence="4" id="KW-0597">Phosphoprotein</keyword>
<dbReference type="FunFam" id="1.10.287.130:FF:000038">
    <property type="entry name" value="Sensory transduction histidine kinase"/>
    <property type="match status" value="1"/>
</dbReference>
<dbReference type="GO" id="GO:0005886">
    <property type="term" value="C:plasma membrane"/>
    <property type="evidence" value="ECO:0007669"/>
    <property type="project" value="TreeGrafter"/>
</dbReference>
<evidence type="ECO:0000313" key="14">
    <source>
        <dbReference type="EMBL" id="RKQ68364.1"/>
    </source>
</evidence>
<name>A0A420WBI2_9PROT</name>
<evidence type="ECO:0000256" key="5">
    <source>
        <dbReference type="ARBA" id="ARBA00022679"/>
    </source>
</evidence>
<evidence type="ECO:0000256" key="8">
    <source>
        <dbReference type="ARBA" id="ARBA00022840"/>
    </source>
</evidence>
<evidence type="ECO:0000256" key="6">
    <source>
        <dbReference type="ARBA" id="ARBA00022741"/>
    </source>
</evidence>
<dbReference type="InterPro" id="IPR005467">
    <property type="entry name" value="His_kinase_dom"/>
</dbReference>
<keyword evidence="8" id="KW-0067">ATP-binding</keyword>
<evidence type="ECO:0000256" key="1">
    <source>
        <dbReference type="ARBA" id="ARBA00000085"/>
    </source>
</evidence>
<evidence type="ECO:0000256" key="10">
    <source>
        <dbReference type="ARBA" id="ARBA00023136"/>
    </source>
</evidence>
<dbReference type="Gene3D" id="3.30.450.20">
    <property type="entry name" value="PAS domain"/>
    <property type="match status" value="3"/>
</dbReference>
<dbReference type="SMART" id="SM00091">
    <property type="entry name" value="PAS"/>
    <property type="match status" value="3"/>
</dbReference>
<dbReference type="EC" id="2.7.13.3" evidence="3"/>
<dbReference type="InterPro" id="IPR035965">
    <property type="entry name" value="PAS-like_dom_sf"/>
</dbReference>
<dbReference type="NCBIfam" id="TIGR00229">
    <property type="entry name" value="sensory_box"/>
    <property type="match status" value="2"/>
</dbReference>
<dbReference type="InterPro" id="IPR003661">
    <property type="entry name" value="HisK_dim/P_dom"/>
</dbReference>
<protein>
    <recommendedName>
        <fullName evidence="3">histidine kinase</fullName>
        <ecNumber evidence="3">2.7.13.3</ecNumber>
    </recommendedName>
</protein>
<keyword evidence="10" id="KW-0472">Membrane</keyword>
<sequence length="657" mass="73416">MAGESNPPPDPTQATDMEALQARLASLEAELEKLREVPRLARLWRWETDSDLRFSYLSDEFRTETGYDPAGFLGKTRAEVGMPRKDVAAWHRHLDDLANHRPFFDYRYSYLDPDGKERTVSVSGNPVFDAEGRFQGYRGTCQNITDQVREVDTANIAAMRLVQALDLSSEGIVLFDADDRMVLCNSRHRALFPHIAELLVPGNHYFDILRANIQNLQPERTPEQVEQWLAYRIAYHNNPQGTLTLPHKDGRVITLREERLADGATLVITSDATEITRRDAKEARKEALFRLLFERSPMGMAVVDMKGRYIRMNDAYCRFVGYSREELMQMVVRDVTHPDDAVALEQRLSVQAQNGHGEFQFEKRYITKSGDIVVGLMTTAVISPTEGGDPQVIAQVIDVTERAAAEDELRSAKEEAEIANRAKSDFLANMSHELRTPLNAIIGFSEVMLGEYFGPFDNPRYRDYAEDIHASGRHLLEFIDDLLDLAKIEAGRLTLIESHVHVASLVQGAIRLFADRAESAEIELTNDVPPGLPHLLADERMTRQILVNLISNAIKFTPAGGQVSVSAVLTASAAIQVLVSDTGIGIEPEEIPLIRQRFGRASRAAKHKIQGTGLGLAIIDSLIGLHDGEMEIESWPGRGTIVRVTFPAGRTVRARSV</sequence>
<keyword evidence="5" id="KW-0808">Transferase</keyword>
<feature type="domain" description="Histidine kinase" evidence="11">
    <location>
        <begin position="429"/>
        <end position="650"/>
    </location>
</feature>
<evidence type="ECO:0000256" key="7">
    <source>
        <dbReference type="ARBA" id="ARBA00022777"/>
    </source>
</evidence>
<feature type="domain" description="PAS" evidence="12">
    <location>
        <begin position="285"/>
        <end position="355"/>
    </location>
</feature>
<comment type="caution">
    <text evidence="14">The sequence shown here is derived from an EMBL/GenBank/DDBJ whole genome shotgun (WGS) entry which is preliminary data.</text>
</comment>
<dbReference type="EMBL" id="RBIG01000003">
    <property type="protein sequence ID" value="RKQ68364.1"/>
    <property type="molecule type" value="Genomic_DNA"/>
</dbReference>
<dbReference type="PRINTS" id="PR00344">
    <property type="entry name" value="BCTRLSENSOR"/>
</dbReference>
<evidence type="ECO:0000256" key="4">
    <source>
        <dbReference type="ARBA" id="ARBA00022553"/>
    </source>
</evidence>
<dbReference type="AlphaFoldDB" id="A0A420WBI2"/>
<dbReference type="InterPro" id="IPR004358">
    <property type="entry name" value="Sig_transdc_His_kin-like_C"/>
</dbReference>
<evidence type="ECO:0000259" key="13">
    <source>
        <dbReference type="PROSITE" id="PS50113"/>
    </source>
</evidence>
<dbReference type="Gene3D" id="1.10.287.130">
    <property type="match status" value="1"/>
</dbReference>
<keyword evidence="9" id="KW-0902">Two-component regulatory system</keyword>
<dbReference type="RefSeq" id="WP_121220973.1">
    <property type="nucleotide sequence ID" value="NZ_RBIG01000003.1"/>
</dbReference>
<dbReference type="GO" id="GO:0009927">
    <property type="term" value="F:histidine phosphotransfer kinase activity"/>
    <property type="evidence" value="ECO:0007669"/>
    <property type="project" value="TreeGrafter"/>
</dbReference>
<evidence type="ECO:0000313" key="15">
    <source>
        <dbReference type="Proteomes" id="UP000277424"/>
    </source>
</evidence>
<dbReference type="Pfam" id="PF08448">
    <property type="entry name" value="PAS_4"/>
    <property type="match status" value="1"/>
</dbReference>
<gene>
    <name evidence="14" type="ORF">BCL74_2843</name>
</gene>
<dbReference type="SMART" id="SM00387">
    <property type="entry name" value="HATPase_c"/>
    <property type="match status" value="1"/>
</dbReference>
<organism evidence="14 15">
    <name type="scientific">Oceanibaculum indicum</name>
    <dbReference type="NCBI Taxonomy" id="526216"/>
    <lineage>
        <taxon>Bacteria</taxon>
        <taxon>Pseudomonadati</taxon>
        <taxon>Pseudomonadota</taxon>
        <taxon>Alphaproteobacteria</taxon>
        <taxon>Rhodospirillales</taxon>
        <taxon>Oceanibaculaceae</taxon>
        <taxon>Oceanibaculum</taxon>
    </lineage>
</organism>
<dbReference type="PROSITE" id="PS50109">
    <property type="entry name" value="HIS_KIN"/>
    <property type="match status" value="1"/>
</dbReference>
<dbReference type="CDD" id="cd00130">
    <property type="entry name" value="PAS"/>
    <property type="match status" value="2"/>
</dbReference>
<dbReference type="PROSITE" id="PS50113">
    <property type="entry name" value="PAC"/>
    <property type="match status" value="2"/>
</dbReference>
<dbReference type="InterPro" id="IPR000700">
    <property type="entry name" value="PAS-assoc_C"/>
</dbReference>
<dbReference type="OrthoDB" id="8477115at2"/>
<evidence type="ECO:0000256" key="3">
    <source>
        <dbReference type="ARBA" id="ARBA00012438"/>
    </source>
</evidence>
<dbReference type="SUPFAM" id="SSF47384">
    <property type="entry name" value="Homodimeric domain of signal transducing histidine kinase"/>
    <property type="match status" value="1"/>
</dbReference>
<dbReference type="Gene3D" id="3.30.565.10">
    <property type="entry name" value="Histidine kinase-like ATPase, C-terminal domain"/>
    <property type="match status" value="1"/>
</dbReference>
<evidence type="ECO:0000256" key="2">
    <source>
        <dbReference type="ARBA" id="ARBA00004370"/>
    </source>
</evidence>
<dbReference type="InterPro" id="IPR036097">
    <property type="entry name" value="HisK_dim/P_sf"/>
</dbReference>
<dbReference type="SMART" id="SM00086">
    <property type="entry name" value="PAC"/>
    <property type="match status" value="2"/>
</dbReference>
<dbReference type="InterPro" id="IPR003594">
    <property type="entry name" value="HATPase_dom"/>
</dbReference>
<accession>A0A420WBI2</accession>
<dbReference type="CDD" id="cd00082">
    <property type="entry name" value="HisKA"/>
    <property type="match status" value="1"/>
</dbReference>
<keyword evidence="6" id="KW-0547">Nucleotide-binding</keyword>
<comment type="subcellular location">
    <subcellularLocation>
        <location evidence="2">Membrane</location>
    </subcellularLocation>
</comment>
<dbReference type="SUPFAM" id="SSF55874">
    <property type="entry name" value="ATPase domain of HSP90 chaperone/DNA topoisomerase II/histidine kinase"/>
    <property type="match status" value="1"/>
</dbReference>
<dbReference type="Pfam" id="PF00989">
    <property type="entry name" value="PAS"/>
    <property type="match status" value="1"/>
</dbReference>
<dbReference type="InterPro" id="IPR013656">
    <property type="entry name" value="PAS_4"/>
</dbReference>
<dbReference type="SUPFAM" id="SSF55785">
    <property type="entry name" value="PYP-like sensor domain (PAS domain)"/>
    <property type="match status" value="3"/>
</dbReference>
<feature type="domain" description="PAC" evidence="13">
    <location>
        <begin position="104"/>
        <end position="156"/>
    </location>
</feature>
<dbReference type="PANTHER" id="PTHR43047:SF72">
    <property type="entry name" value="OSMOSENSING HISTIDINE PROTEIN KINASE SLN1"/>
    <property type="match status" value="1"/>
</dbReference>
<dbReference type="InterPro" id="IPR036890">
    <property type="entry name" value="HATPase_C_sf"/>
</dbReference>